<name>A0A429Y544_9BACI</name>
<proteinExistence type="predicted"/>
<dbReference type="Proteomes" id="UP000287156">
    <property type="component" value="Unassembled WGS sequence"/>
</dbReference>
<dbReference type="EMBL" id="QYTV02000002">
    <property type="protein sequence ID" value="RST76449.1"/>
    <property type="molecule type" value="Genomic_DNA"/>
</dbReference>
<reference evidence="1" key="1">
    <citation type="submission" date="2018-12" db="EMBL/GenBank/DDBJ databases">
        <authorList>
            <person name="Sun L."/>
            <person name="Chen Z."/>
        </authorList>
    </citation>
    <scope>NUCLEOTIDE SEQUENCE [LARGE SCALE GENOMIC DNA]</scope>
    <source>
        <strain evidence="1">3-2-2</strain>
    </source>
</reference>
<dbReference type="OrthoDB" id="2433183at2"/>
<evidence type="ECO:0000313" key="2">
    <source>
        <dbReference type="Proteomes" id="UP000287156"/>
    </source>
</evidence>
<evidence type="ECO:0000313" key="1">
    <source>
        <dbReference type="EMBL" id="RST76449.1"/>
    </source>
</evidence>
<gene>
    <name evidence="1" type="ORF">D4T97_006715</name>
</gene>
<accession>A0A429Y544</accession>
<organism evidence="1 2">
    <name type="scientific">Siminovitchia acidinfaciens</name>
    <dbReference type="NCBI Taxonomy" id="2321395"/>
    <lineage>
        <taxon>Bacteria</taxon>
        <taxon>Bacillati</taxon>
        <taxon>Bacillota</taxon>
        <taxon>Bacilli</taxon>
        <taxon>Bacillales</taxon>
        <taxon>Bacillaceae</taxon>
        <taxon>Siminovitchia</taxon>
    </lineage>
</organism>
<comment type="caution">
    <text evidence="1">The sequence shown here is derived from an EMBL/GenBank/DDBJ whole genome shotgun (WGS) entry which is preliminary data.</text>
</comment>
<dbReference type="RefSeq" id="WP_126048958.1">
    <property type="nucleotide sequence ID" value="NZ_QYTV02000002.1"/>
</dbReference>
<protein>
    <submittedName>
        <fullName evidence="1">NERD domain-containing protein</fullName>
    </submittedName>
</protein>
<sequence length="260" mass="30756">MAQLIKLNDYISRYETDLSRYTSLFVRLKKRRWDSMLEYETKNQSAPNEVEDLKRTFLDQLFISQIKWASSTITEKSYPHSSLYSDVQLRKLLQRFPDTFLLMYNPIFQLKKAKVQLEVIMVTPSKVICMSFLDDEDNAFFIGSKEHFWQKKTQNGENKVLNPIISVRRMDKVIKQIFQTNDTELPIEKVIIAENGYITHQNPPDDVRFIDKQNYETWLTELKSYNTPLKMMQFRAARVLLEKAVRTSVRRSYGVGGRQD</sequence>
<keyword evidence="2" id="KW-1185">Reference proteome</keyword>
<dbReference type="AlphaFoldDB" id="A0A429Y544"/>